<gene>
    <name evidence="4" type="ORF">Tco_0840416</name>
</gene>
<dbReference type="Proteomes" id="UP001151760">
    <property type="component" value="Unassembled WGS sequence"/>
</dbReference>
<organism evidence="4 5">
    <name type="scientific">Tanacetum coccineum</name>
    <dbReference type="NCBI Taxonomy" id="301880"/>
    <lineage>
        <taxon>Eukaryota</taxon>
        <taxon>Viridiplantae</taxon>
        <taxon>Streptophyta</taxon>
        <taxon>Embryophyta</taxon>
        <taxon>Tracheophyta</taxon>
        <taxon>Spermatophyta</taxon>
        <taxon>Magnoliopsida</taxon>
        <taxon>eudicotyledons</taxon>
        <taxon>Gunneridae</taxon>
        <taxon>Pentapetalae</taxon>
        <taxon>asterids</taxon>
        <taxon>campanulids</taxon>
        <taxon>Asterales</taxon>
        <taxon>Asteraceae</taxon>
        <taxon>Asteroideae</taxon>
        <taxon>Anthemideae</taxon>
        <taxon>Anthemidinae</taxon>
        <taxon>Tanacetum</taxon>
    </lineage>
</organism>
<evidence type="ECO:0000313" key="4">
    <source>
        <dbReference type="EMBL" id="GJT05954.1"/>
    </source>
</evidence>
<keyword evidence="1" id="KW-0479">Metal-binding</keyword>
<comment type="caution">
    <text evidence="4">The sequence shown here is derived from an EMBL/GenBank/DDBJ whole genome shotgun (WGS) entry which is preliminary data.</text>
</comment>
<keyword evidence="1" id="KW-0863">Zinc-finger</keyword>
<evidence type="ECO:0000256" key="2">
    <source>
        <dbReference type="SAM" id="MobiDB-lite"/>
    </source>
</evidence>
<protein>
    <submittedName>
        <fullName evidence="4">Protein LYK5</fullName>
    </submittedName>
</protein>
<dbReference type="EMBL" id="BQNB010012628">
    <property type="protein sequence ID" value="GJT05954.1"/>
    <property type="molecule type" value="Genomic_DNA"/>
</dbReference>
<name>A0ABQ5AXY7_9ASTR</name>
<sequence length="200" mass="22409">MGTTVWSMWKKGVILEKIRFDMDAMQARNGIYLEHAENGLEPRLPKSWVHPSYWLTTLEEMYRFKNNPYTGPDLWPPSNTPILLTSPDYQTPIGRPPKKRRKSVAELYDGMVKDGKLSGYGKTVTCMKCGEKGHNRRSCKGQRGSQSTARQMPSQVGSQSSQRPSQATVTPYAPAASVTPSAQSIVRYPKSSPRRSSLSI</sequence>
<proteinExistence type="predicted"/>
<dbReference type="SUPFAM" id="SSF57756">
    <property type="entry name" value="Retrovirus zinc finger-like domains"/>
    <property type="match status" value="1"/>
</dbReference>
<dbReference type="InterPro" id="IPR036875">
    <property type="entry name" value="Znf_CCHC_sf"/>
</dbReference>
<feature type="region of interest" description="Disordered" evidence="2">
    <location>
        <begin position="131"/>
        <end position="200"/>
    </location>
</feature>
<accession>A0ABQ5AXY7</accession>
<feature type="domain" description="CCHC-type" evidence="3">
    <location>
        <begin position="126"/>
        <end position="140"/>
    </location>
</feature>
<evidence type="ECO:0000259" key="3">
    <source>
        <dbReference type="PROSITE" id="PS50158"/>
    </source>
</evidence>
<feature type="compositionally biased region" description="Polar residues" evidence="2">
    <location>
        <begin position="143"/>
        <end position="169"/>
    </location>
</feature>
<keyword evidence="5" id="KW-1185">Reference proteome</keyword>
<dbReference type="Gene3D" id="4.10.60.10">
    <property type="entry name" value="Zinc finger, CCHC-type"/>
    <property type="match status" value="1"/>
</dbReference>
<dbReference type="InterPro" id="IPR001878">
    <property type="entry name" value="Znf_CCHC"/>
</dbReference>
<dbReference type="PROSITE" id="PS50158">
    <property type="entry name" value="ZF_CCHC"/>
    <property type="match status" value="1"/>
</dbReference>
<evidence type="ECO:0000313" key="5">
    <source>
        <dbReference type="Proteomes" id="UP001151760"/>
    </source>
</evidence>
<keyword evidence="1" id="KW-0862">Zinc</keyword>
<evidence type="ECO:0000256" key="1">
    <source>
        <dbReference type="PROSITE-ProRule" id="PRU00047"/>
    </source>
</evidence>
<reference evidence="4" key="1">
    <citation type="journal article" date="2022" name="Int. J. Mol. Sci.">
        <title>Draft Genome of Tanacetum Coccineum: Genomic Comparison of Closely Related Tanacetum-Family Plants.</title>
        <authorList>
            <person name="Yamashiro T."/>
            <person name="Shiraishi A."/>
            <person name="Nakayama K."/>
            <person name="Satake H."/>
        </authorList>
    </citation>
    <scope>NUCLEOTIDE SEQUENCE</scope>
</reference>
<reference evidence="4" key="2">
    <citation type="submission" date="2022-01" db="EMBL/GenBank/DDBJ databases">
        <authorList>
            <person name="Yamashiro T."/>
            <person name="Shiraishi A."/>
            <person name="Satake H."/>
            <person name="Nakayama K."/>
        </authorList>
    </citation>
    <scope>NUCLEOTIDE SEQUENCE</scope>
</reference>